<feature type="region of interest" description="Disordered" evidence="1">
    <location>
        <begin position="263"/>
        <end position="379"/>
    </location>
</feature>
<accession>A0A9P6U2Y6</accession>
<feature type="compositionally biased region" description="Basic and acidic residues" evidence="1">
    <location>
        <begin position="8"/>
        <end position="26"/>
    </location>
</feature>
<evidence type="ECO:0000256" key="1">
    <source>
        <dbReference type="SAM" id="MobiDB-lite"/>
    </source>
</evidence>
<dbReference type="EMBL" id="JAAAJB010000382">
    <property type="protein sequence ID" value="KAG0256970.1"/>
    <property type="molecule type" value="Genomic_DNA"/>
</dbReference>
<feature type="region of interest" description="Disordered" evidence="1">
    <location>
        <begin position="50"/>
        <end position="86"/>
    </location>
</feature>
<protein>
    <submittedName>
        <fullName evidence="2">Uncharacterized protein</fullName>
    </submittedName>
</protein>
<gene>
    <name evidence="2" type="ORF">DFQ27_005375</name>
</gene>
<evidence type="ECO:0000313" key="2">
    <source>
        <dbReference type="EMBL" id="KAG0256970.1"/>
    </source>
</evidence>
<reference evidence="2" key="1">
    <citation type="journal article" date="2020" name="Fungal Divers.">
        <title>Resolving the Mortierellaceae phylogeny through synthesis of multi-gene phylogenetics and phylogenomics.</title>
        <authorList>
            <person name="Vandepol N."/>
            <person name="Liber J."/>
            <person name="Desiro A."/>
            <person name="Na H."/>
            <person name="Kennedy M."/>
            <person name="Barry K."/>
            <person name="Grigoriev I.V."/>
            <person name="Miller A.N."/>
            <person name="O'Donnell K."/>
            <person name="Stajich J.E."/>
            <person name="Bonito G."/>
        </authorList>
    </citation>
    <scope>NUCLEOTIDE SEQUENCE</scope>
    <source>
        <strain evidence="2">BC1065</strain>
    </source>
</reference>
<dbReference type="Proteomes" id="UP000807716">
    <property type="component" value="Unassembled WGS sequence"/>
</dbReference>
<sequence>MPPTRFKPYPDKAPKRETKEPEKQDDLSPFPKFLIDFVKRGIDASKNLLGIGTATPQEGTNNSTASQEDGGENQDAVASESATGEEKLYPDIDVDKELDAARSAMPVGTCKRRRSSADDLLNQGVYDPERVNLRKDDRLALLTAASSLPSKVEVTTLPITSPFVQRKKHILDLTKQDDQMMDLPYFATPKTDAYAYSPTPEEARGMLAIESLVRGTYLDRARQIPTAYPNQIIDYDNYEFYPPYYTVIRPATKDVKDVKDALPHKAVTQEAPSPGRAHNKESRKARAPQPRRNSRLSSGSDADESDHARGENDVLQRARHARAHRSPASPLKKRSSVSEMQLEPPRASRAAVTNRTTPSTPKKPRPTLPGRYSALDTDEEEEEIARILKEREQVTVRQLPSAVVTPEARRAQQLNDEEEQHQRRVQAIRQQLLKLNHPDRVSLSAMAEDFPNSAEASIE</sequence>
<proteinExistence type="predicted"/>
<feature type="compositionally biased region" description="Basic residues" evidence="1">
    <location>
        <begin position="317"/>
        <end position="335"/>
    </location>
</feature>
<feature type="region of interest" description="Disordered" evidence="1">
    <location>
        <begin position="1"/>
        <end position="30"/>
    </location>
</feature>
<feature type="non-terminal residue" evidence="2">
    <location>
        <position position="1"/>
    </location>
</feature>
<dbReference type="AlphaFoldDB" id="A0A9P6U2Y6"/>
<evidence type="ECO:0000313" key="3">
    <source>
        <dbReference type="Proteomes" id="UP000807716"/>
    </source>
</evidence>
<organism evidence="2 3">
    <name type="scientific">Actinomortierella ambigua</name>
    <dbReference type="NCBI Taxonomy" id="1343610"/>
    <lineage>
        <taxon>Eukaryota</taxon>
        <taxon>Fungi</taxon>
        <taxon>Fungi incertae sedis</taxon>
        <taxon>Mucoromycota</taxon>
        <taxon>Mortierellomycotina</taxon>
        <taxon>Mortierellomycetes</taxon>
        <taxon>Mortierellales</taxon>
        <taxon>Mortierellaceae</taxon>
        <taxon>Actinomortierella</taxon>
    </lineage>
</organism>
<keyword evidence="3" id="KW-1185">Reference proteome</keyword>
<feature type="compositionally biased region" description="Basic and acidic residues" evidence="1">
    <location>
        <begin position="305"/>
        <end position="316"/>
    </location>
</feature>
<name>A0A9P6U2Y6_9FUNG</name>
<feature type="compositionally biased region" description="Polar residues" evidence="1">
    <location>
        <begin position="54"/>
        <end position="67"/>
    </location>
</feature>
<comment type="caution">
    <text evidence="2">The sequence shown here is derived from an EMBL/GenBank/DDBJ whole genome shotgun (WGS) entry which is preliminary data.</text>
</comment>